<organism evidence="10 11">
    <name type="scientific">Meloidogyne javanica</name>
    <name type="common">Root-knot nematode worm</name>
    <dbReference type="NCBI Taxonomy" id="6303"/>
    <lineage>
        <taxon>Eukaryota</taxon>
        <taxon>Metazoa</taxon>
        <taxon>Ecdysozoa</taxon>
        <taxon>Nematoda</taxon>
        <taxon>Chromadorea</taxon>
        <taxon>Rhabditida</taxon>
        <taxon>Tylenchina</taxon>
        <taxon>Tylenchomorpha</taxon>
        <taxon>Tylenchoidea</taxon>
        <taxon>Meloidogynidae</taxon>
        <taxon>Meloidogyninae</taxon>
        <taxon>Meloidogyne</taxon>
        <taxon>Meloidogyne incognita group</taxon>
    </lineage>
</organism>
<evidence type="ECO:0000256" key="5">
    <source>
        <dbReference type="ARBA" id="ARBA00022840"/>
    </source>
</evidence>
<evidence type="ECO:0000259" key="9">
    <source>
        <dbReference type="PROSITE" id="PS50011"/>
    </source>
</evidence>
<dbReference type="PANTHER" id="PTHR22974:SF23">
    <property type="entry name" value="TOUSLED-LIKE KINASE, ISOFORM G"/>
    <property type="match status" value="1"/>
</dbReference>
<dbReference type="WBParaSite" id="scaffold7627_cov297.g12246">
    <property type="protein sequence ID" value="scaffold7627_cov297.g12246"/>
    <property type="gene ID" value="scaffold7627_cov297.g12246"/>
</dbReference>
<dbReference type="InterPro" id="IPR000719">
    <property type="entry name" value="Prot_kinase_dom"/>
</dbReference>
<evidence type="ECO:0000256" key="1">
    <source>
        <dbReference type="ARBA" id="ARBA00022527"/>
    </source>
</evidence>
<reference evidence="11" key="1">
    <citation type="submission" date="2022-11" db="UniProtKB">
        <authorList>
            <consortium name="WormBaseParasite"/>
        </authorList>
    </citation>
    <scope>IDENTIFICATION</scope>
</reference>
<accession>A0A915N6Q4</accession>
<keyword evidence="5 6" id="KW-0067">ATP-binding</keyword>
<keyword evidence="7" id="KW-0175">Coiled coil</keyword>
<feature type="region of interest" description="Disordered" evidence="8">
    <location>
        <begin position="678"/>
        <end position="705"/>
    </location>
</feature>
<feature type="binding site" evidence="6">
    <location>
        <position position="453"/>
    </location>
    <ligand>
        <name>ATP</name>
        <dbReference type="ChEBI" id="CHEBI:30616"/>
    </ligand>
</feature>
<keyword evidence="2" id="KW-0808">Transferase</keyword>
<feature type="region of interest" description="Disordered" evidence="8">
    <location>
        <begin position="309"/>
        <end position="352"/>
    </location>
</feature>
<dbReference type="GO" id="GO:0005524">
    <property type="term" value="F:ATP binding"/>
    <property type="evidence" value="ECO:0007669"/>
    <property type="project" value="UniProtKB-UniRule"/>
</dbReference>
<dbReference type="Gene3D" id="1.10.510.10">
    <property type="entry name" value="Transferase(Phosphotransferase) domain 1"/>
    <property type="match status" value="1"/>
</dbReference>
<dbReference type="Pfam" id="PF00069">
    <property type="entry name" value="Pkinase"/>
    <property type="match status" value="2"/>
</dbReference>
<dbReference type="PANTHER" id="PTHR22974">
    <property type="entry name" value="MIXED LINEAGE PROTEIN KINASE"/>
    <property type="match status" value="1"/>
</dbReference>
<evidence type="ECO:0000256" key="8">
    <source>
        <dbReference type="SAM" id="MobiDB-lite"/>
    </source>
</evidence>
<dbReference type="PROSITE" id="PS00107">
    <property type="entry name" value="PROTEIN_KINASE_ATP"/>
    <property type="match status" value="1"/>
</dbReference>
<keyword evidence="1" id="KW-0723">Serine/threonine-protein kinase</keyword>
<sequence>MITSSNSHQIERNTATATRSSTHSSPEDLQPQIVVNNAMNGPSNESSNLSVNSDKEVDILFLNTSTKEKVGGGGTSIVEKGRKRKRLEFKNDVGTKIVDNQKHERKITDYAFKIKTTSPKRPIIATYPNGDSLSSDSINAHQTTPIHILSSPISNSNPKFGGGSSIYSGSDSNTSPPSTTTNLNFSKTEKSVQTIESGDLSDKLDEKKSKEIENLVRATTELKQVIEVQRIKVRASKETIRRLLVEQSRMERKQAKERVMEATLRIGQFRPARVGEHFKDQWIDGWAMEEINKKLQRINQERNDIVNATKNLKNRKSMKDSNKRQSLSSSSTSDLPCTSSNNVYSDDGFLKPELPPKEMTAQEYIEQEEIYRLRKEHLKKEETDLLTEKDRLERERNLHIREMKRVQCEEQSRFRDHLLLNDRYLLLSLLGKGGFSEVWRAFDLDENRYVACKIHQVNKDWKEDKKANYVKHAMREKDIHKSLDHPRIVRLFDLFTIDNDSFCTVLEYCDGNDLDFYLKQHKQIPEKEARCIIMQVVSALKYLSEQKYPIIHYDLKPANILLQSGTTSGEIKITDFGLYLPPETFTPFGDGGPPKISNKVDVWSVGVIFYQCIYGKRPFGHEKTQQQILEERTIFNAQEVVFPSKPPVTQSAQDFIRRCLQCRKEERADVSELIRHELFRPRGQKSQQPQSPSAKSGRFEQADCD</sequence>
<dbReference type="SUPFAM" id="SSF56112">
    <property type="entry name" value="Protein kinase-like (PK-like)"/>
    <property type="match status" value="1"/>
</dbReference>
<dbReference type="InterPro" id="IPR008271">
    <property type="entry name" value="Ser/Thr_kinase_AS"/>
</dbReference>
<feature type="region of interest" description="Disordered" evidence="8">
    <location>
        <begin position="1"/>
        <end position="30"/>
    </location>
</feature>
<protein>
    <submittedName>
        <fullName evidence="11">Protein kinase domain-containing protein</fullName>
    </submittedName>
</protein>
<dbReference type="Proteomes" id="UP000887561">
    <property type="component" value="Unplaced"/>
</dbReference>
<dbReference type="AlphaFoldDB" id="A0A915N6Q4"/>
<evidence type="ECO:0000256" key="3">
    <source>
        <dbReference type="ARBA" id="ARBA00022741"/>
    </source>
</evidence>
<keyword evidence="3 6" id="KW-0547">Nucleotide-binding</keyword>
<evidence type="ECO:0000256" key="7">
    <source>
        <dbReference type="SAM" id="Coils"/>
    </source>
</evidence>
<keyword evidence="10" id="KW-1185">Reference proteome</keyword>
<evidence type="ECO:0000256" key="2">
    <source>
        <dbReference type="ARBA" id="ARBA00022679"/>
    </source>
</evidence>
<keyword evidence="4" id="KW-0418">Kinase</keyword>
<evidence type="ECO:0000313" key="10">
    <source>
        <dbReference type="Proteomes" id="UP000887561"/>
    </source>
</evidence>
<dbReference type="SMART" id="SM00220">
    <property type="entry name" value="S_TKc"/>
    <property type="match status" value="1"/>
</dbReference>
<dbReference type="GO" id="GO:0035556">
    <property type="term" value="P:intracellular signal transduction"/>
    <property type="evidence" value="ECO:0007669"/>
    <property type="project" value="TreeGrafter"/>
</dbReference>
<feature type="coiled-coil region" evidence="7">
    <location>
        <begin position="361"/>
        <end position="409"/>
    </location>
</feature>
<dbReference type="GO" id="GO:0007059">
    <property type="term" value="P:chromosome segregation"/>
    <property type="evidence" value="ECO:0007669"/>
    <property type="project" value="TreeGrafter"/>
</dbReference>
<dbReference type="GO" id="GO:0005634">
    <property type="term" value="C:nucleus"/>
    <property type="evidence" value="ECO:0007669"/>
    <property type="project" value="TreeGrafter"/>
</dbReference>
<dbReference type="PROSITE" id="PS50011">
    <property type="entry name" value="PROTEIN_KINASE_DOM"/>
    <property type="match status" value="1"/>
</dbReference>
<evidence type="ECO:0000256" key="4">
    <source>
        <dbReference type="ARBA" id="ARBA00022777"/>
    </source>
</evidence>
<evidence type="ECO:0000256" key="6">
    <source>
        <dbReference type="PROSITE-ProRule" id="PRU10141"/>
    </source>
</evidence>
<evidence type="ECO:0000313" key="11">
    <source>
        <dbReference type="WBParaSite" id="scaffold7627_cov297.g12246"/>
    </source>
</evidence>
<feature type="region of interest" description="Disordered" evidence="8">
    <location>
        <begin position="149"/>
        <end position="202"/>
    </location>
</feature>
<dbReference type="CDD" id="cd13990">
    <property type="entry name" value="STKc_TLK"/>
    <property type="match status" value="1"/>
</dbReference>
<dbReference type="GO" id="GO:0004674">
    <property type="term" value="F:protein serine/threonine kinase activity"/>
    <property type="evidence" value="ECO:0007669"/>
    <property type="project" value="UniProtKB-KW"/>
</dbReference>
<feature type="compositionally biased region" description="Polar residues" evidence="8">
    <location>
        <begin position="149"/>
        <end position="158"/>
    </location>
</feature>
<feature type="compositionally biased region" description="Polar residues" evidence="8">
    <location>
        <begin position="183"/>
        <end position="196"/>
    </location>
</feature>
<feature type="compositionally biased region" description="Low complexity" evidence="8">
    <location>
        <begin position="326"/>
        <end position="340"/>
    </location>
</feature>
<dbReference type="PROSITE" id="PS00108">
    <property type="entry name" value="PROTEIN_KINASE_ST"/>
    <property type="match status" value="1"/>
</dbReference>
<feature type="compositionally biased region" description="Low complexity" evidence="8">
    <location>
        <begin position="684"/>
        <end position="696"/>
    </location>
</feature>
<name>A0A915N6Q4_MELJA</name>
<dbReference type="InterPro" id="IPR011009">
    <property type="entry name" value="Kinase-like_dom_sf"/>
</dbReference>
<feature type="domain" description="Protein kinase" evidence="9">
    <location>
        <begin position="424"/>
        <end position="679"/>
    </location>
</feature>
<proteinExistence type="predicted"/>
<feature type="compositionally biased region" description="Low complexity" evidence="8">
    <location>
        <begin position="165"/>
        <end position="182"/>
    </location>
</feature>
<feature type="compositionally biased region" description="Low complexity" evidence="8">
    <location>
        <begin position="14"/>
        <end position="24"/>
    </location>
</feature>
<dbReference type="InterPro" id="IPR017441">
    <property type="entry name" value="Protein_kinase_ATP_BS"/>
</dbReference>